<dbReference type="EMBL" id="LAZR01000350">
    <property type="protein sequence ID" value="KKN73131.1"/>
    <property type="molecule type" value="Genomic_DNA"/>
</dbReference>
<accession>A0A0F9VHZ6</accession>
<comment type="caution">
    <text evidence="2">The sequence shown here is derived from an EMBL/GenBank/DDBJ whole genome shotgun (WGS) entry which is preliminary data.</text>
</comment>
<proteinExistence type="predicted"/>
<reference evidence="2" key="1">
    <citation type="journal article" date="2015" name="Nature">
        <title>Complex archaea that bridge the gap between prokaryotes and eukaryotes.</title>
        <authorList>
            <person name="Spang A."/>
            <person name="Saw J.H."/>
            <person name="Jorgensen S.L."/>
            <person name="Zaremba-Niedzwiedzka K."/>
            <person name="Martijn J."/>
            <person name="Lind A.E."/>
            <person name="van Eijk R."/>
            <person name="Schleper C."/>
            <person name="Guy L."/>
            <person name="Ettema T.J."/>
        </authorList>
    </citation>
    <scope>NUCLEOTIDE SEQUENCE</scope>
</reference>
<organism evidence="2">
    <name type="scientific">marine sediment metagenome</name>
    <dbReference type="NCBI Taxonomy" id="412755"/>
    <lineage>
        <taxon>unclassified sequences</taxon>
        <taxon>metagenomes</taxon>
        <taxon>ecological metagenomes</taxon>
    </lineage>
</organism>
<evidence type="ECO:0000256" key="1">
    <source>
        <dbReference type="SAM" id="Phobius"/>
    </source>
</evidence>
<gene>
    <name evidence="2" type="ORF">LCGC14_0404400</name>
</gene>
<keyword evidence="1" id="KW-1133">Transmembrane helix</keyword>
<sequence>MNLLKLLLCFLCVPCFIILAAVVVILGIRYFYITLPICAMLFWVWIAKGLYDDWF</sequence>
<name>A0A0F9VHZ6_9ZZZZ</name>
<feature type="transmembrane region" description="Helical" evidence="1">
    <location>
        <begin position="30"/>
        <end position="51"/>
    </location>
</feature>
<dbReference type="AlphaFoldDB" id="A0A0F9VHZ6"/>
<protein>
    <submittedName>
        <fullName evidence="2">Uncharacterized protein</fullName>
    </submittedName>
</protein>
<keyword evidence="1" id="KW-0812">Transmembrane</keyword>
<keyword evidence="1" id="KW-0472">Membrane</keyword>
<evidence type="ECO:0000313" key="2">
    <source>
        <dbReference type="EMBL" id="KKN73131.1"/>
    </source>
</evidence>